<protein>
    <submittedName>
        <fullName evidence="4">P-loop containing nucleoside triphosphate hydrolase</fullName>
    </submittedName>
</protein>
<keyword evidence="2" id="KW-0472">Membrane</keyword>
<feature type="compositionally biased region" description="Polar residues" evidence="1">
    <location>
        <begin position="425"/>
        <end position="435"/>
    </location>
</feature>
<feature type="region of interest" description="Disordered" evidence="1">
    <location>
        <begin position="305"/>
        <end position="331"/>
    </location>
</feature>
<dbReference type="EMBL" id="JAEFBJ010000007">
    <property type="protein sequence ID" value="KAG7588712.1"/>
    <property type="molecule type" value="Genomic_DNA"/>
</dbReference>
<evidence type="ECO:0000259" key="3">
    <source>
        <dbReference type="Pfam" id="PF00350"/>
    </source>
</evidence>
<sequence>MAATNVMRRDESLLIDPLRGDTSVSRGLSLEKKIEALESLAGQGEFYSGKSTVINALLGKRYLKEGVVPTTNKITFLCYSDLESEEQQRCQTHPDGQYVCYLPAPILKDIYIVDTPGTNVILQRQQRLIEEFVLSADRPLTESEVAFHWYTQQWKKKFVFILNKSDIYRDARELEEAISFVKENTRKLLNTENVILYPVSARSALEAKLSTASLVGRDDLEYRMDQMFSGEQDLEVDIEAGRSDVTQESTSDTVSGNGIWSDRVNLGVSEKIADDLIYPLMGDEKRVETSSHSLGLAEIKCNNGKFKKSRKASKPPRPPKGPSLSENDRKIMRDIQDLAMRKRARIERMKNSQKRMKATKSSPSSPWISIFSMIITALFFAFLVFQGFSTGSSSMSSDKSPAPTVSPNNQLISVQLYNDFAPVEQTDTSPTTSFRYTRKRISGAEEEDSRDVNR</sequence>
<dbReference type="GO" id="GO:0031969">
    <property type="term" value="C:chloroplast membrane"/>
    <property type="evidence" value="ECO:0007669"/>
    <property type="project" value="TreeGrafter"/>
</dbReference>
<dbReference type="GO" id="GO:0010027">
    <property type="term" value="P:thylakoid membrane organization"/>
    <property type="evidence" value="ECO:0007669"/>
    <property type="project" value="TreeGrafter"/>
</dbReference>
<feature type="domain" description="Dynamin N-terminal" evidence="3">
    <location>
        <begin position="44"/>
        <end position="89"/>
    </location>
</feature>
<comment type="caution">
    <text evidence="4">The sequence shown here is derived from an EMBL/GenBank/DDBJ whole genome shotgun (WGS) entry which is preliminary data.</text>
</comment>
<feature type="compositionally biased region" description="Acidic residues" evidence="1">
    <location>
        <begin position="444"/>
        <end position="454"/>
    </location>
</feature>
<feature type="transmembrane region" description="Helical" evidence="2">
    <location>
        <begin position="367"/>
        <end position="385"/>
    </location>
</feature>
<evidence type="ECO:0000313" key="4">
    <source>
        <dbReference type="EMBL" id="KAG7588712.1"/>
    </source>
</evidence>
<dbReference type="CDD" id="cd09912">
    <property type="entry name" value="DLP_2"/>
    <property type="match status" value="1"/>
</dbReference>
<dbReference type="InterPro" id="IPR045063">
    <property type="entry name" value="Dynamin_N"/>
</dbReference>
<keyword evidence="2" id="KW-0812">Transmembrane</keyword>
<reference evidence="4 5" key="1">
    <citation type="submission" date="2020-12" db="EMBL/GenBank/DDBJ databases">
        <title>Concerted genomic and epigenomic changes stabilize Arabidopsis allopolyploids.</title>
        <authorList>
            <person name="Chen Z."/>
        </authorList>
    </citation>
    <scope>NUCLEOTIDE SEQUENCE [LARGE SCALE GENOMIC DNA]</scope>
    <source>
        <strain evidence="4">As9502</strain>
        <tissue evidence="4">Leaf</tissue>
    </source>
</reference>
<proteinExistence type="predicted"/>
<dbReference type="OrthoDB" id="1899142at2759"/>
<evidence type="ECO:0000256" key="2">
    <source>
        <dbReference type="SAM" id="Phobius"/>
    </source>
</evidence>
<dbReference type="AlphaFoldDB" id="A0A8T2BSV1"/>
<dbReference type="PANTHER" id="PTHR43681">
    <property type="entry name" value="TRANSMEMBRANE GTPASE FZO"/>
    <property type="match status" value="1"/>
</dbReference>
<name>A0A8T2BSV1_ARASU</name>
<keyword evidence="4" id="KW-0378">Hydrolase</keyword>
<dbReference type="GO" id="GO:0016787">
    <property type="term" value="F:hydrolase activity"/>
    <property type="evidence" value="ECO:0007669"/>
    <property type="project" value="UniProtKB-KW"/>
</dbReference>
<dbReference type="Proteomes" id="UP000694251">
    <property type="component" value="Chromosome 7"/>
</dbReference>
<accession>A0A8T2BSV1</accession>
<keyword evidence="5" id="KW-1185">Reference proteome</keyword>
<feature type="compositionally biased region" description="Basic residues" evidence="1">
    <location>
        <begin position="305"/>
        <end position="314"/>
    </location>
</feature>
<evidence type="ECO:0000256" key="1">
    <source>
        <dbReference type="SAM" id="MobiDB-lite"/>
    </source>
</evidence>
<dbReference type="InterPro" id="IPR051943">
    <property type="entry name" value="TRAFAC_Dynamin-like_GTPase"/>
</dbReference>
<evidence type="ECO:0000313" key="5">
    <source>
        <dbReference type="Proteomes" id="UP000694251"/>
    </source>
</evidence>
<keyword evidence="2" id="KW-1133">Transmembrane helix</keyword>
<dbReference type="PANTHER" id="PTHR43681:SF1">
    <property type="entry name" value="SARCALUMENIN"/>
    <property type="match status" value="1"/>
</dbReference>
<organism evidence="4 5">
    <name type="scientific">Arabidopsis suecica</name>
    <name type="common">Swedish thale-cress</name>
    <name type="synonym">Cardaminopsis suecica</name>
    <dbReference type="NCBI Taxonomy" id="45249"/>
    <lineage>
        <taxon>Eukaryota</taxon>
        <taxon>Viridiplantae</taxon>
        <taxon>Streptophyta</taxon>
        <taxon>Embryophyta</taxon>
        <taxon>Tracheophyta</taxon>
        <taxon>Spermatophyta</taxon>
        <taxon>Magnoliopsida</taxon>
        <taxon>eudicotyledons</taxon>
        <taxon>Gunneridae</taxon>
        <taxon>Pentapetalae</taxon>
        <taxon>rosids</taxon>
        <taxon>malvids</taxon>
        <taxon>Brassicales</taxon>
        <taxon>Brassicaceae</taxon>
        <taxon>Camelineae</taxon>
        <taxon>Arabidopsis</taxon>
    </lineage>
</organism>
<feature type="region of interest" description="Disordered" evidence="1">
    <location>
        <begin position="422"/>
        <end position="454"/>
    </location>
</feature>
<gene>
    <name evidence="4" type="ORF">ISN44_As07g010290</name>
</gene>
<dbReference type="FunFam" id="3.40.50.300:FF:001052">
    <property type="entry name" value="Probable transmembrane GTPase FZO-like, chloroplastic"/>
    <property type="match status" value="1"/>
</dbReference>
<dbReference type="Pfam" id="PF00350">
    <property type="entry name" value="Dynamin_N"/>
    <property type="match status" value="1"/>
</dbReference>